<dbReference type="PRINTS" id="PR00998">
    <property type="entry name" value="CRBOXYPTASET"/>
</dbReference>
<dbReference type="GO" id="GO:0004181">
    <property type="term" value="F:metallocarboxypeptidase activity"/>
    <property type="evidence" value="ECO:0007669"/>
    <property type="project" value="InterPro"/>
</dbReference>
<name>K1SQ14_9ZZZZ</name>
<dbReference type="Gene3D" id="1.10.1370.30">
    <property type="match status" value="1"/>
</dbReference>
<dbReference type="Pfam" id="PF02074">
    <property type="entry name" value="Peptidase_M32"/>
    <property type="match status" value="1"/>
</dbReference>
<feature type="non-terminal residue" evidence="1">
    <location>
        <position position="379"/>
    </location>
</feature>
<dbReference type="PROSITE" id="PS52034">
    <property type="entry name" value="PEPTIDASE_M32"/>
    <property type="match status" value="1"/>
</dbReference>
<dbReference type="CDD" id="cd06460">
    <property type="entry name" value="M32_Taq"/>
    <property type="match status" value="1"/>
</dbReference>
<reference evidence="1" key="1">
    <citation type="journal article" date="2013" name="Environ. Microbiol.">
        <title>Microbiota from the distal guts of lean and obese adolescents exhibit partial functional redundancy besides clear differences in community structure.</title>
        <authorList>
            <person name="Ferrer M."/>
            <person name="Ruiz A."/>
            <person name="Lanza F."/>
            <person name="Haange S.B."/>
            <person name="Oberbach A."/>
            <person name="Till H."/>
            <person name="Bargiela R."/>
            <person name="Campoy C."/>
            <person name="Segura M.T."/>
            <person name="Richter M."/>
            <person name="von Bergen M."/>
            <person name="Seifert J."/>
            <person name="Suarez A."/>
        </authorList>
    </citation>
    <scope>NUCLEOTIDE SEQUENCE</scope>
</reference>
<comment type="caution">
    <text evidence="1">The sequence shown here is derived from an EMBL/GenBank/DDBJ whole genome shotgun (WGS) entry which is preliminary data.</text>
</comment>
<dbReference type="GO" id="GO:0006508">
    <property type="term" value="P:proteolysis"/>
    <property type="evidence" value="ECO:0007669"/>
    <property type="project" value="InterPro"/>
</dbReference>
<evidence type="ECO:0000313" key="1">
    <source>
        <dbReference type="EMBL" id="EKC59613.1"/>
    </source>
</evidence>
<gene>
    <name evidence="1" type="ORF">LEA_13272</name>
</gene>
<dbReference type="SUPFAM" id="SSF55486">
    <property type="entry name" value="Metalloproteases ('zincins'), catalytic domain"/>
    <property type="match status" value="1"/>
</dbReference>
<organism evidence="1">
    <name type="scientific">human gut metagenome</name>
    <dbReference type="NCBI Taxonomy" id="408170"/>
    <lineage>
        <taxon>unclassified sequences</taxon>
        <taxon>metagenomes</taxon>
        <taxon>organismal metagenomes</taxon>
    </lineage>
</organism>
<dbReference type="PANTHER" id="PTHR34217">
    <property type="entry name" value="METAL-DEPENDENT CARBOXYPEPTIDASE"/>
    <property type="match status" value="1"/>
</dbReference>
<dbReference type="InterPro" id="IPR001333">
    <property type="entry name" value="Peptidase_M32_Taq"/>
</dbReference>
<dbReference type="PANTHER" id="PTHR34217:SF1">
    <property type="entry name" value="CARBOXYPEPTIDASE 1"/>
    <property type="match status" value="1"/>
</dbReference>
<protein>
    <submittedName>
        <fullName evidence="1">Thermostable carboxypeptidase 1</fullName>
    </submittedName>
</protein>
<accession>K1SQ14</accession>
<keyword evidence="1" id="KW-0645">Protease</keyword>
<proteinExistence type="predicted"/>
<keyword evidence="1" id="KW-0121">Carboxypeptidase</keyword>
<sequence length="379" mass="43721">MVFLLIKDIRNMQKIPMDEYVAYQQLLVEADDVWHRAKETSDFALFEPVLEKIFETNIRFAHYCAPEKDPYDYWLSEYEDGLTMAQCDEFFATLREHIVPLLKKIKEKPQVDDAMLHGHFPEEKQAQLSDYLMRTMGLDLDHVGLSTTEHPFTTSLGSHFDERITTHYLEENFASSMFSVIHEGGHALYDTGSADDLAYTVLDGGVSMGIHESQSRFYENLLGRSRAFTGFVFPKLCELFPELSGHTAEEFYRAINKAEPSLIRTEADEVTYSLHVMVRYELEKRVMHGELKVHDLPGEWNRLYKEYLGVDVPDDKHGVLQDSHWSGGSIGYFPSYALGSAYGAQLLRKMKETVDVDECLKTGNFAPINAWNREHIWQY</sequence>
<dbReference type="AlphaFoldDB" id="K1SQ14"/>
<dbReference type="EMBL" id="AJWY01009004">
    <property type="protein sequence ID" value="EKC59613.1"/>
    <property type="molecule type" value="Genomic_DNA"/>
</dbReference>
<keyword evidence="1" id="KW-0378">Hydrolase</keyword>